<feature type="compositionally biased region" description="Pro residues" evidence="1">
    <location>
        <begin position="25"/>
        <end position="37"/>
    </location>
</feature>
<dbReference type="EMBL" id="CP032338">
    <property type="protein sequence ID" value="QCO07570.1"/>
    <property type="molecule type" value="Genomic_DNA"/>
</dbReference>
<accession>A0A4D8QH46</accession>
<evidence type="ECO:0000256" key="1">
    <source>
        <dbReference type="SAM" id="MobiDB-lite"/>
    </source>
</evidence>
<dbReference type="AlphaFoldDB" id="A0A4D8QH46"/>
<dbReference type="EMBL" id="CP032338">
    <property type="protein sequence ID" value="QCO07517.1"/>
    <property type="molecule type" value="Genomic_DNA"/>
</dbReference>
<evidence type="ECO:0000313" key="2">
    <source>
        <dbReference type="EMBL" id="QCO07517.1"/>
    </source>
</evidence>
<feature type="region of interest" description="Disordered" evidence="1">
    <location>
        <begin position="15"/>
        <end position="44"/>
    </location>
</feature>
<geneLocation type="plasmid" evidence="3 4">
    <name>p8</name>
</geneLocation>
<evidence type="ECO:0000313" key="3">
    <source>
        <dbReference type="EMBL" id="QCO07570.1"/>
    </source>
</evidence>
<keyword evidence="3" id="KW-0614">Plasmid</keyword>
<reference evidence="3 4" key="1">
    <citation type="submission" date="2018-09" db="EMBL/GenBank/DDBJ databases">
        <title>Whole genome based analysis of evolution and adaptive divergence in Indian and Brazilian strains of Azospirillum brasilense.</title>
        <authorList>
            <person name="Singh C."/>
            <person name="Tripathi A.K."/>
        </authorList>
    </citation>
    <scope>NUCLEOTIDE SEQUENCE [LARGE SCALE GENOMIC DNA]</scope>
    <source>
        <strain evidence="3 4">MTCC4036</strain>
        <plasmid evidence="3 4">p8</plasmid>
    </source>
</reference>
<gene>
    <name evidence="2" type="ORF">D3867_37165</name>
    <name evidence="3" type="ORF">D3867_37435</name>
</gene>
<evidence type="ECO:0000313" key="4">
    <source>
        <dbReference type="Proteomes" id="UP000298596"/>
    </source>
</evidence>
<dbReference type="Proteomes" id="UP000298596">
    <property type="component" value="Plasmid p8"/>
</dbReference>
<sequence length="112" mass="11644">MPPKKLNGSELLAELGGTSFDRAPAPAPVPQPSPAPAPRAVGRRSKVGAEFVPLTLRVSAQQHSALSDAAFAVMKARGPGANVTPQDVVRMLIDRAIADPDFPATLIQDDAP</sequence>
<proteinExistence type="predicted"/>
<protein>
    <submittedName>
        <fullName evidence="3">Uncharacterized protein</fullName>
    </submittedName>
</protein>
<organism evidence="3 4">
    <name type="scientific">Azospirillum brasilense</name>
    <dbReference type="NCBI Taxonomy" id="192"/>
    <lineage>
        <taxon>Bacteria</taxon>
        <taxon>Pseudomonadati</taxon>
        <taxon>Pseudomonadota</taxon>
        <taxon>Alphaproteobacteria</taxon>
        <taxon>Rhodospirillales</taxon>
        <taxon>Azospirillaceae</taxon>
        <taxon>Azospirillum</taxon>
    </lineage>
</organism>
<name>A0A4D8QH46_AZOBR</name>